<dbReference type="AlphaFoldDB" id="A0A9R0DN33"/>
<keyword evidence="2" id="KW-1133">Transmembrane helix</keyword>
<evidence type="ECO:0000313" key="5">
    <source>
        <dbReference type="RefSeq" id="XP_050550089.1"/>
    </source>
</evidence>
<dbReference type="CDD" id="cd00117">
    <property type="entry name" value="TFP"/>
    <property type="match status" value="1"/>
</dbReference>
<gene>
    <name evidence="5" type="primary">LOC118267965</name>
</gene>
<keyword evidence="2" id="KW-0812">Transmembrane</keyword>
<keyword evidence="2" id="KW-0472">Membrane</keyword>
<feature type="signal peptide" evidence="3">
    <location>
        <begin position="1"/>
        <end position="22"/>
    </location>
</feature>
<dbReference type="SUPFAM" id="SSF57302">
    <property type="entry name" value="Snake toxin-like"/>
    <property type="match status" value="1"/>
</dbReference>
<keyword evidence="4" id="KW-1185">Reference proteome</keyword>
<keyword evidence="3" id="KW-0732">Signal</keyword>
<organism evidence="4 5">
    <name type="scientific">Spodoptera frugiperda</name>
    <name type="common">Fall armyworm</name>
    <dbReference type="NCBI Taxonomy" id="7108"/>
    <lineage>
        <taxon>Eukaryota</taxon>
        <taxon>Metazoa</taxon>
        <taxon>Ecdysozoa</taxon>
        <taxon>Arthropoda</taxon>
        <taxon>Hexapoda</taxon>
        <taxon>Insecta</taxon>
        <taxon>Pterygota</taxon>
        <taxon>Neoptera</taxon>
        <taxon>Endopterygota</taxon>
        <taxon>Lepidoptera</taxon>
        <taxon>Glossata</taxon>
        <taxon>Ditrysia</taxon>
        <taxon>Noctuoidea</taxon>
        <taxon>Noctuidae</taxon>
        <taxon>Amphipyrinae</taxon>
        <taxon>Spodoptera</taxon>
    </lineage>
</organism>
<feature type="transmembrane region" description="Helical" evidence="2">
    <location>
        <begin position="186"/>
        <end position="204"/>
    </location>
</feature>
<name>A0A9R0DN33_SPOFR</name>
<reference evidence="5" key="1">
    <citation type="submission" date="2025-08" db="UniProtKB">
        <authorList>
            <consortium name="RefSeq"/>
        </authorList>
    </citation>
    <scope>IDENTIFICATION</scope>
    <source>
        <tissue evidence="5">Whole larval tissue</tissue>
    </source>
</reference>
<feature type="region of interest" description="Disordered" evidence="1">
    <location>
        <begin position="22"/>
        <end position="64"/>
    </location>
</feature>
<evidence type="ECO:0000256" key="2">
    <source>
        <dbReference type="SAM" id="Phobius"/>
    </source>
</evidence>
<evidence type="ECO:0000313" key="4">
    <source>
        <dbReference type="Proteomes" id="UP000829999"/>
    </source>
</evidence>
<dbReference type="GeneID" id="118267965"/>
<sequence length="205" mass="22660">MVRWRYCIALAMLLLLPAKTEDFDEDSRNEEGEEEDEDDEDDEEDESAAAADKGERVTVVRRPPPIVPTPKALTVTRTIKKRPLECYVCAYKAETPLRACLDPTKYRVHTITCHSVDDKCFTSVISKGNSYEAVVRGCRSGCVGSPETTCCELNRCNNQAFAMPVIAPRTLTAANGKAGKTIPPTILFFVTVLLVLQTVVKVAFV</sequence>
<evidence type="ECO:0000256" key="1">
    <source>
        <dbReference type="SAM" id="MobiDB-lite"/>
    </source>
</evidence>
<proteinExistence type="predicted"/>
<dbReference type="InterPro" id="IPR045860">
    <property type="entry name" value="Snake_toxin-like_sf"/>
</dbReference>
<evidence type="ECO:0000256" key="3">
    <source>
        <dbReference type="SAM" id="SignalP"/>
    </source>
</evidence>
<accession>A0A9R0DN33</accession>
<feature type="compositionally biased region" description="Acidic residues" evidence="1">
    <location>
        <begin position="22"/>
        <end position="47"/>
    </location>
</feature>
<dbReference type="Gene3D" id="2.10.60.10">
    <property type="entry name" value="CD59"/>
    <property type="match status" value="1"/>
</dbReference>
<feature type="chain" id="PRO_5040295306" evidence="3">
    <location>
        <begin position="23"/>
        <end position="205"/>
    </location>
</feature>
<protein>
    <submittedName>
        <fullName evidence="5">Uncharacterized protein LOC118267965 isoform X6</fullName>
    </submittedName>
</protein>
<dbReference type="RefSeq" id="XP_050550089.1">
    <property type="nucleotide sequence ID" value="XM_050694132.1"/>
</dbReference>
<dbReference type="Proteomes" id="UP000829999">
    <property type="component" value="Chromosome 6"/>
</dbReference>